<evidence type="ECO:0000313" key="2">
    <source>
        <dbReference type="WBParaSite" id="ACRNAN_scaffold350.g19223.t1"/>
    </source>
</evidence>
<dbReference type="Proteomes" id="UP000887540">
    <property type="component" value="Unplaced"/>
</dbReference>
<evidence type="ECO:0000313" key="1">
    <source>
        <dbReference type="Proteomes" id="UP000887540"/>
    </source>
</evidence>
<dbReference type="AlphaFoldDB" id="A0A914DQJ6"/>
<reference evidence="2" key="1">
    <citation type="submission" date="2022-11" db="UniProtKB">
        <authorList>
            <consortium name="WormBaseParasite"/>
        </authorList>
    </citation>
    <scope>IDENTIFICATION</scope>
</reference>
<name>A0A914DQJ6_9BILA</name>
<keyword evidence="1" id="KW-1185">Reference proteome</keyword>
<protein>
    <submittedName>
        <fullName evidence="2">Uncharacterized protein</fullName>
    </submittedName>
</protein>
<dbReference type="WBParaSite" id="ACRNAN_scaffold350.g19223.t1">
    <property type="protein sequence ID" value="ACRNAN_scaffold350.g19223.t1"/>
    <property type="gene ID" value="ACRNAN_scaffold350.g19223"/>
</dbReference>
<accession>A0A914DQJ6</accession>
<proteinExistence type="predicted"/>
<sequence length="149" mass="16759">MKGPRASGIRANIRMNKYLTFRSTLNVAATVFGTSNRLATLVSANSTLAKEISAVVSAHATFFAATVMAVARFQTKLHLNLELKTKQRTVKGEMLLIPMEFLNFVIQMKTGSYPSKKLFIVLKKWANQLKSFKEKLLGSYGWIRIWMAL</sequence>
<organism evidence="1 2">
    <name type="scientific">Acrobeloides nanus</name>
    <dbReference type="NCBI Taxonomy" id="290746"/>
    <lineage>
        <taxon>Eukaryota</taxon>
        <taxon>Metazoa</taxon>
        <taxon>Ecdysozoa</taxon>
        <taxon>Nematoda</taxon>
        <taxon>Chromadorea</taxon>
        <taxon>Rhabditida</taxon>
        <taxon>Tylenchina</taxon>
        <taxon>Cephalobomorpha</taxon>
        <taxon>Cephaloboidea</taxon>
        <taxon>Cephalobidae</taxon>
        <taxon>Acrobeloides</taxon>
    </lineage>
</organism>